<dbReference type="KEGG" id="vpd:VAPA_1c19990"/>
<evidence type="ECO:0000313" key="3">
    <source>
        <dbReference type="Proteomes" id="UP000016223"/>
    </source>
</evidence>
<protein>
    <submittedName>
        <fullName evidence="2">Putative membrane protein</fullName>
    </submittedName>
</protein>
<dbReference type="PATRIC" id="fig|1246301.3.peg.2028"/>
<gene>
    <name evidence="2" type="ORF">VAPA_1c19990</name>
</gene>
<feature type="compositionally biased region" description="Basic and acidic residues" evidence="1">
    <location>
        <begin position="171"/>
        <end position="182"/>
    </location>
</feature>
<feature type="region of interest" description="Disordered" evidence="1">
    <location>
        <begin position="159"/>
        <end position="182"/>
    </location>
</feature>
<dbReference type="EMBL" id="CP003911">
    <property type="protein sequence ID" value="AGU49103.1"/>
    <property type="molecule type" value="Genomic_DNA"/>
</dbReference>
<dbReference type="AlphaFoldDB" id="T1X999"/>
<proteinExistence type="predicted"/>
<dbReference type="Proteomes" id="UP000016223">
    <property type="component" value="Chromosome 1"/>
</dbReference>
<sequence length="182" mass="19155">MGQGVGAASHGRMAGPTAMLTKQDAGSAEDMNLVHDLLANNTKIKRTVTMLPDGIRTVTESDDPQVAQAIKAHVASMSQRLQDGREFNIFSGTLPVLFENREKIAAKVETTEKGAVVTRTSTDAKVVAALQGHAGEVTELVRDGMAAMRRGMMSRIAMGPGGMGSSMGPGSDRRGATPDHTH</sequence>
<accession>T1X999</accession>
<organism evidence="2 3">
    <name type="scientific">Variovorax paradoxus B4</name>
    <dbReference type="NCBI Taxonomy" id="1246301"/>
    <lineage>
        <taxon>Bacteria</taxon>
        <taxon>Pseudomonadati</taxon>
        <taxon>Pseudomonadota</taxon>
        <taxon>Betaproteobacteria</taxon>
        <taxon>Burkholderiales</taxon>
        <taxon>Comamonadaceae</taxon>
        <taxon>Variovorax</taxon>
    </lineage>
</organism>
<evidence type="ECO:0000313" key="2">
    <source>
        <dbReference type="EMBL" id="AGU49103.1"/>
    </source>
</evidence>
<evidence type="ECO:0000256" key="1">
    <source>
        <dbReference type="SAM" id="MobiDB-lite"/>
    </source>
</evidence>
<name>T1X999_VARPD</name>
<dbReference type="HOGENOM" id="CLU_1481372_0_0_4"/>
<reference evidence="2 3" key="1">
    <citation type="submission" date="2012-10" db="EMBL/GenBank/DDBJ databases">
        <title>Genome sequence of Variovorax paradoxus B4.</title>
        <authorList>
            <person name="Schuldes J."/>
            <person name="Brandt U."/>
            <person name="Hiessl S."/>
            <person name="Wuebbeler J.H."/>
            <person name="Thuermer A."/>
            <person name="Steinbuechel A."/>
            <person name="Daniel R."/>
        </authorList>
    </citation>
    <scope>NUCLEOTIDE SEQUENCE [LARGE SCALE GENOMIC DNA]</scope>
    <source>
        <strain evidence="2 3">B4</strain>
    </source>
</reference>